<organism evidence="4 5">
    <name type="scientific">Methylotenera versatilis (strain 301)</name>
    <dbReference type="NCBI Taxonomy" id="666681"/>
    <lineage>
        <taxon>Bacteria</taxon>
        <taxon>Pseudomonadati</taxon>
        <taxon>Pseudomonadota</taxon>
        <taxon>Betaproteobacteria</taxon>
        <taxon>Nitrosomonadales</taxon>
        <taxon>Methylophilaceae</taxon>
        <taxon>Methylotenera</taxon>
    </lineage>
</organism>
<dbReference type="PRINTS" id="PR00081">
    <property type="entry name" value="GDHRDH"/>
</dbReference>
<dbReference type="GO" id="GO:0016020">
    <property type="term" value="C:membrane"/>
    <property type="evidence" value="ECO:0007669"/>
    <property type="project" value="TreeGrafter"/>
</dbReference>
<dbReference type="HOGENOM" id="CLU_010194_2_1_4"/>
<dbReference type="OrthoDB" id="9790266at2"/>
<dbReference type="Proteomes" id="UP000000383">
    <property type="component" value="Chromosome"/>
</dbReference>
<dbReference type="PANTHER" id="PTHR44196:SF1">
    <property type="entry name" value="DEHYDROGENASE_REDUCTASE SDR FAMILY MEMBER 7B"/>
    <property type="match status" value="1"/>
</dbReference>
<reference evidence="4 5" key="2">
    <citation type="journal article" date="2011" name="J. Bacteriol.">
        <title>Genomes of three methylotrophs from a single niche uncover genetic and metabolic divergence of Methylophilaceae.</title>
        <authorList>
            <person name="Lapidus A."/>
            <person name="Clum A."/>
            <person name="Labutti K."/>
            <person name="Kaluzhnaya M.G."/>
            <person name="Lim S."/>
            <person name="Beck D.A."/>
            <person name="Glavina Del Rio T."/>
            <person name="Nolan M."/>
            <person name="Mavromatis K."/>
            <person name="Huntemann M."/>
            <person name="Lucas S."/>
            <person name="Lidstrom M.E."/>
            <person name="Ivanova N."/>
            <person name="Chistoserdova L."/>
        </authorList>
    </citation>
    <scope>NUCLEOTIDE SEQUENCE [LARGE SCALE GENOMIC DNA]</scope>
    <source>
        <strain evidence="4 5">301</strain>
    </source>
</reference>
<keyword evidence="5" id="KW-1185">Reference proteome</keyword>
<name>D7DJR6_METV0</name>
<evidence type="ECO:0000256" key="3">
    <source>
        <dbReference type="RuleBase" id="RU000363"/>
    </source>
</evidence>
<sequence length="271" mass="29815">MNPTGKNIILTGAAGGIGQPLAFALSRRGARLALVDRDQLHVNHLCEKINQLGGIAFPILTDFKTSEISENPSRDVVNEAMRLLGGVDVLINSAGILDFTLFEQQDPVRIEQMMHINAVVPIQLAHAILPQFFKQNSGQIVNIGSIFGSIGFPHYATYSASKFAVRGFSQALRRELIYNNITVTYIAPRAIKTSMNGEVASKMLLATKTAIDEPKVVVEEIIKAIEADKQEYYIGQPESFFAWLNGFLPSLVAMGLKKPTRIARQFITTKN</sequence>
<dbReference type="PROSITE" id="PS00061">
    <property type="entry name" value="ADH_SHORT"/>
    <property type="match status" value="1"/>
</dbReference>
<dbReference type="InterPro" id="IPR020904">
    <property type="entry name" value="Sc_DH/Rdtase_CS"/>
</dbReference>
<dbReference type="PANTHER" id="PTHR44196">
    <property type="entry name" value="DEHYDROGENASE/REDUCTASE SDR FAMILY MEMBER 7B"/>
    <property type="match status" value="1"/>
</dbReference>
<evidence type="ECO:0000313" key="5">
    <source>
        <dbReference type="Proteomes" id="UP000000383"/>
    </source>
</evidence>
<dbReference type="GO" id="GO:0016491">
    <property type="term" value="F:oxidoreductase activity"/>
    <property type="evidence" value="ECO:0007669"/>
    <property type="project" value="UniProtKB-KW"/>
</dbReference>
<proteinExistence type="inferred from homology"/>
<accession>D7DJR6</accession>
<protein>
    <submittedName>
        <fullName evidence="4">Short-chain dehydrogenase/reductase SDR</fullName>
    </submittedName>
</protein>
<dbReference type="RefSeq" id="WP_013148589.1">
    <property type="nucleotide sequence ID" value="NC_014207.1"/>
</dbReference>
<dbReference type="STRING" id="666681.M301_1905"/>
<evidence type="ECO:0000256" key="2">
    <source>
        <dbReference type="ARBA" id="ARBA00023002"/>
    </source>
</evidence>
<evidence type="ECO:0000313" key="4">
    <source>
        <dbReference type="EMBL" id="ADI30277.1"/>
    </source>
</evidence>
<dbReference type="NCBIfam" id="NF006565">
    <property type="entry name" value="PRK09072.1"/>
    <property type="match status" value="1"/>
</dbReference>
<dbReference type="SUPFAM" id="SSF51735">
    <property type="entry name" value="NAD(P)-binding Rossmann-fold domains"/>
    <property type="match status" value="1"/>
</dbReference>
<comment type="similarity">
    <text evidence="1 3">Belongs to the short-chain dehydrogenases/reductases (SDR) family.</text>
</comment>
<dbReference type="Gene3D" id="3.40.50.720">
    <property type="entry name" value="NAD(P)-binding Rossmann-like Domain"/>
    <property type="match status" value="1"/>
</dbReference>
<dbReference type="KEGG" id="meh:M301_1905"/>
<gene>
    <name evidence="4" type="ordered locus">M301_1905</name>
</gene>
<dbReference type="Pfam" id="PF00106">
    <property type="entry name" value="adh_short"/>
    <property type="match status" value="1"/>
</dbReference>
<dbReference type="AlphaFoldDB" id="D7DJR6"/>
<dbReference type="InterPro" id="IPR036291">
    <property type="entry name" value="NAD(P)-bd_dom_sf"/>
</dbReference>
<keyword evidence="2" id="KW-0560">Oxidoreductase</keyword>
<dbReference type="EMBL" id="CP002056">
    <property type="protein sequence ID" value="ADI30277.1"/>
    <property type="molecule type" value="Genomic_DNA"/>
</dbReference>
<evidence type="ECO:0000256" key="1">
    <source>
        <dbReference type="ARBA" id="ARBA00006484"/>
    </source>
</evidence>
<dbReference type="PRINTS" id="PR00080">
    <property type="entry name" value="SDRFAMILY"/>
</dbReference>
<dbReference type="eggNOG" id="COG0300">
    <property type="taxonomic scope" value="Bacteria"/>
</dbReference>
<dbReference type="InterPro" id="IPR002347">
    <property type="entry name" value="SDR_fam"/>
</dbReference>
<reference evidence="5" key="1">
    <citation type="submission" date="2010-05" db="EMBL/GenBank/DDBJ databases">
        <title>Complete sequence of Methylotenera sp. 301.</title>
        <authorList>
            <person name="Lucas S."/>
            <person name="Copeland A."/>
            <person name="Lapidus A."/>
            <person name="Cheng J.-F."/>
            <person name="Bruce D."/>
            <person name="Goodwin L."/>
            <person name="Pitluck S."/>
            <person name="Clum A."/>
            <person name="Land M."/>
            <person name="Hauser L."/>
            <person name="Kyrpides N."/>
            <person name="Ivanova N."/>
            <person name="Chistoservova L."/>
            <person name="Kalyuzhnaya M."/>
            <person name="Woyke T."/>
        </authorList>
    </citation>
    <scope>NUCLEOTIDE SEQUENCE [LARGE SCALE GENOMIC DNA]</scope>
    <source>
        <strain evidence="5">301</strain>
    </source>
</reference>